<feature type="domain" description="Anti sigma-E protein RseA N-terminal" evidence="2">
    <location>
        <begin position="2"/>
        <end position="77"/>
    </location>
</feature>
<proteinExistence type="predicted"/>
<organism evidence="3 4">
    <name type="scientific">Pseudazoarcus pumilus</name>
    <dbReference type="NCBI Taxonomy" id="2067960"/>
    <lineage>
        <taxon>Bacteria</taxon>
        <taxon>Pseudomonadati</taxon>
        <taxon>Pseudomonadota</taxon>
        <taxon>Betaproteobacteria</taxon>
        <taxon>Rhodocyclales</taxon>
        <taxon>Zoogloeaceae</taxon>
        <taxon>Pseudazoarcus</taxon>
    </lineage>
</organism>
<dbReference type="Proteomes" id="UP000242205">
    <property type="component" value="Chromosome"/>
</dbReference>
<keyword evidence="1" id="KW-0472">Membrane</keyword>
<dbReference type="PANTHER" id="PTHR38104">
    <property type="match status" value="1"/>
</dbReference>
<name>A0A2I6SAR4_9RHOO</name>
<evidence type="ECO:0000256" key="1">
    <source>
        <dbReference type="SAM" id="Phobius"/>
    </source>
</evidence>
<dbReference type="InterPro" id="IPR036147">
    <property type="entry name" value="Anti-sigma_E_RseA_N_sf"/>
</dbReference>
<sequence length="183" mass="19346">MKEKLSEFVDGELDAQACDPLVEALRSAPDMRRRWDAYCLIGDALRGDRVGAADFVSRVMNEIDDEPTLMVPAAARAVRQRSAWGRSLMPIAASVMGVAAVGIVALTMFPSSPDPLVQAPGVLAAESAPARVAAAGASTQNVSALASDPSREYMFVHQAMSGGPIPGVVHYVRTVSDAHGEQR</sequence>
<dbReference type="AlphaFoldDB" id="A0A2I6SAR4"/>
<reference evidence="3 4" key="1">
    <citation type="submission" date="2018-01" db="EMBL/GenBank/DDBJ databases">
        <authorList>
            <person name="Fu G.-Y."/>
        </authorList>
    </citation>
    <scope>NUCLEOTIDE SEQUENCE [LARGE SCALE GENOMIC DNA]</scope>
    <source>
        <strain evidence="3 4">SY39</strain>
    </source>
</reference>
<dbReference type="Pfam" id="PF03872">
    <property type="entry name" value="RseA_N"/>
    <property type="match status" value="1"/>
</dbReference>
<dbReference type="InterPro" id="IPR005572">
    <property type="entry name" value="Anti-sigma_E_RseA_N"/>
</dbReference>
<keyword evidence="4" id="KW-1185">Reference proteome</keyword>
<evidence type="ECO:0000313" key="3">
    <source>
        <dbReference type="EMBL" id="AUN96350.1"/>
    </source>
</evidence>
<evidence type="ECO:0000259" key="2">
    <source>
        <dbReference type="Pfam" id="PF03872"/>
    </source>
</evidence>
<dbReference type="GO" id="GO:0016989">
    <property type="term" value="F:sigma factor antagonist activity"/>
    <property type="evidence" value="ECO:0007669"/>
    <property type="project" value="InterPro"/>
</dbReference>
<dbReference type="OrthoDB" id="8561243at2"/>
<gene>
    <name evidence="3" type="ORF">C0099_05135</name>
</gene>
<dbReference type="Gene3D" id="1.10.10.880">
    <property type="entry name" value="Anti sigma-E protein RseA, N-terminal domain"/>
    <property type="match status" value="1"/>
</dbReference>
<dbReference type="PANTHER" id="PTHR38104:SF1">
    <property type="entry name" value="ANTI-SIGMA-E FACTOR RSEA"/>
    <property type="match status" value="1"/>
</dbReference>
<dbReference type="RefSeq" id="WP_102248389.1">
    <property type="nucleotide sequence ID" value="NZ_CP025682.1"/>
</dbReference>
<dbReference type="EMBL" id="CP025682">
    <property type="protein sequence ID" value="AUN96350.1"/>
    <property type="molecule type" value="Genomic_DNA"/>
</dbReference>
<accession>A0A2I6SAR4</accession>
<dbReference type="KEGG" id="atw:C0099_05135"/>
<dbReference type="SUPFAM" id="SSF89069">
    <property type="entry name" value="N-terminal, cytoplasmic domain of anti-sigmaE factor RseA"/>
    <property type="match status" value="1"/>
</dbReference>
<evidence type="ECO:0000313" key="4">
    <source>
        <dbReference type="Proteomes" id="UP000242205"/>
    </source>
</evidence>
<dbReference type="InterPro" id="IPR052383">
    <property type="entry name" value="Anti-sigma-E_RseA-like"/>
</dbReference>
<dbReference type="CDD" id="cd16328">
    <property type="entry name" value="RseA_N"/>
    <property type="match status" value="1"/>
</dbReference>
<keyword evidence="1" id="KW-0812">Transmembrane</keyword>
<protein>
    <submittedName>
        <fullName evidence="3">Anti-sigma 24 factor</fullName>
    </submittedName>
</protein>
<keyword evidence="1" id="KW-1133">Transmembrane helix</keyword>
<feature type="transmembrane region" description="Helical" evidence="1">
    <location>
        <begin position="88"/>
        <end position="109"/>
    </location>
</feature>